<comment type="caution">
    <text evidence="5">The sequence shown here is derived from an EMBL/GenBank/DDBJ whole genome shotgun (WGS) entry which is preliminary data.</text>
</comment>
<keyword evidence="2" id="KW-0624">Polysaccharide degradation</keyword>
<evidence type="ECO:0000313" key="6">
    <source>
        <dbReference type="Proteomes" id="UP001501771"/>
    </source>
</evidence>
<keyword evidence="3" id="KW-0732">Signal</keyword>
<feature type="domain" description="Fibronectin type-III" evidence="4">
    <location>
        <begin position="442"/>
        <end position="527"/>
    </location>
</feature>
<dbReference type="PANTHER" id="PTHR30383:SF5">
    <property type="entry name" value="SGNH HYDROLASE-TYPE ESTERASE DOMAIN-CONTAINING PROTEIN"/>
    <property type="match status" value="1"/>
</dbReference>
<feature type="domain" description="Fibronectin type-III" evidence="4">
    <location>
        <begin position="256"/>
        <end position="349"/>
    </location>
</feature>
<dbReference type="SUPFAM" id="SSF49265">
    <property type="entry name" value="Fibronectin type III"/>
    <property type="match status" value="2"/>
</dbReference>
<dbReference type="InterPro" id="IPR003961">
    <property type="entry name" value="FN3_dom"/>
</dbReference>
<dbReference type="SMART" id="SM00060">
    <property type="entry name" value="FN3"/>
    <property type="match status" value="3"/>
</dbReference>
<protein>
    <recommendedName>
        <fullName evidence="4">Fibronectin type-III domain-containing protein</fullName>
    </recommendedName>
</protein>
<feature type="signal peptide" evidence="3">
    <location>
        <begin position="1"/>
        <end position="23"/>
    </location>
</feature>
<keyword evidence="1" id="KW-0378">Hydrolase</keyword>
<dbReference type="SUPFAM" id="SSF52266">
    <property type="entry name" value="SGNH hydrolase"/>
    <property type="match status" value="1"/>
</dbReference>
<evidence type="ECO:0000256" key="2">
    <source>
        <dbReference type="ARBA" id="ARBA00023326"/>
    </source>
</evidence>
<dbReference type="RefSeq" id="WP_344155784.1">
    <property type="nucleotide sequence ID" value="NZ_BAAAQR010000013.1"/>
</dbReference>
<dbReference type="EMBL" id="BAAAQR010000013">
    <property type="protein sequence ID" value="GAA2152999.1"/>
    <property type="molecule type" value="Genomic_DNA"/>
</dbReference>
<sequence length="527" mass="55935">MSRARGVRIAAVAGLALTLVSMAPPSVSRTGADPIRVLLVGDSVTQGSAGDWTWRYRLWHHLVDNGTAVDLVGPRDDLLDNVTSTQGSHAYADPAFDTDHASRWGMTFAAQDVPIGDLVEEYHPDVVVEQLGVNDLAWDRRSATEVAAFARRFVEDARVADPTVAVVLGGLPQTWIPGAQEYDASLPALADELSTDTSPVVVASPEQPFVEGVDTYDAAHPTATGELRIAAGVADALAVLGVGSPYPRPLPTVPNGPRVPATLSVRAGDGEATLTWQSPPGATAEYVWIRDATTGEPWGRLPYALGASTFTAGGLTNYDDYQFRLQAEKGSVAAEDLYSDVVTVTPQRPAPGPVPGPEVGALDHGLLVTWGASDMATSYRVSWAPSDDPAAVTVSTVTGLSLEIGSLQAGLAYRVGIEPVNDRTPGPSAGLLATPTGPVPAAPEGLSVRARRDRRLVVRWDPSVEATAYQLLRRRDDGWRVARTTATTRFVTTPVRTRRTVALRVRAVHQHLLGGTTATARIRLGRP</sequence>
<evidence type="ECO:0000256" key="1">
    <source>
        <dbReference type="ARBA" id="ARBA00023295"/>
    </source>
</evidence>
<dbReference type="Pfam" id="PF13472">
    <property type="entry name" value="Lipase_GDSL_2"/>
    <property type="match status" value="1"/>
</dbReference>
<feature type="chain" id="PRO_5046415070" description="Fibronectin type-III domain-containing protein" evidence="3">
    <location>
        <begin position="24"/>
        <end position="527"/>
    </location>
</feature>
<accession>A0ABP5LXR0</accession>
<dbReference type="InterPro" id="IPR013830">
    <property type="entry name" value="SGNH_hydro"/>
</dbReference>
<dbReference type="CDD" id="cd00063">
    <property type="entry name" value="FN3"/>
    <property type="match status" value="2"/>
</dbReference>
<name>A0ABP5LXR0_9ACTN</name>
<dbReference type="Gene3D" id="3.40.50.1110">
    <property type="entry name" value="SGNH hydrolase"/>
    <property type="match status" value="1"/>
</dbReference>
<dbReference type="PROSITE" id="PS50853">
    <property type="entry name" value="FN3"/>
    <property type="match status" value="3"/>
</dbReference>
<dbReference type="PANTHER" id="PTHR30383">
    <property type="entry name" value="THIOESTERASE 1/PROTEASE 1/LYSOPHOSPHOLIPASE L1"/>
    <property type="match status" value="1"/>
</dbReference>
<evidence type="ECO:0000313" key="5">
    <source>
        <dbReference type="EMBL" id="GAA2152999.1"/>
    </source>
</evidence>
<reference evidence="6" key="1">
    <citation type="journal article" date="2019" name="Int. J. Syst. Evol. Microbiol.">
        <title>The Global Catalogue of Microorganisms (GCM) 10K type strain sequencing project: providing services to taxonomists for standard genome sequencing and annotation.</title>
        <authorList>
            <consortium name="The Broad Institute Genomics Platform"/>
            <consortium name="The Broad Institute Genome Sequencing Center for Infectious Disease"/>
            <person name="Wu L."/>
            <person name="Ma J."/>
        </authorList>
    </citation>
    <scope>NUCLEOTIDE SEQUENCE [LARGE SCALE GENOMIC DNA]</scope>
    <source>
        <strain evidence="6">JCM 16022</strain>
    </source>
</reference>
<evidence type="ECO:0000259" key="4">
    <source>
        <dbReference type="PROSITE" id="PS50853"/>
    </source>
</evidence>
<dbReference type="InterPro" id="IPR051532">
    <property type="entry name" value="Ester_Hydrolysis_Enzymes"/>
</dbReference>
<keyword evidence="6" id="KW-1185">Reference proteome</keyword>
<evidence type="ECO:0000256" key="3">
    <source>
        <dbReference type="SAM" id="SignalP"/>
    </source>
</evidence>
<dbReference type="Proteomes" id="UP001501771">
    <property type="component" value="Unassembled WGS sequence"/>
</dbReference>
<keyword evidence="1" id="KW-0326">Glycosidase</keyword>
<proteinExistence type="predicted"/>
<feature type="domain" description="Fibronectin type-III" evidence="4">
    <location>
        <begin position="350"/>
        <end position="439"/>
    </location>
</feature>
<organism evidence="5 6">
    <name type="scientific">Nocardioides koreensis</name>
    <dbReference type="NCBI Taxonomy" id="433651"/>
    <lineage>
        <taxon>Bacteria</taxon>
        <taxon>Bacillati</taxon>
        <taxon>Actinomycetota</taxon>
        <taxon>Actinomycetes</taxon>
        <taxon>Propionibacteriales</taxon>
        <taxon>Nocardioidaceae</taxon>
        <taxon>Nocardioides</taxon>
    </lineage>
</organism>
<keyword evidence="2" id="KW-0119">Carbohydrate metabolism</keyword>
<dbReference type="InterPro" id="IPR036116">
    <property type="entry name" value="FN3_sf"/>
</dbReference>
<dbReference type="Gene3D" id="2.60.40.10">
    <property type="entry name" value="Immunoglobulins"/>
    <property type="match status" value="3"/>
</dbReference>
<dbReference type="InterPro" id="IPR036514">
    <property type="entry name" value="SGNH_hydro_sf"/>
</dbReference>
<dbReference type="InterPro" id="IPR013783">
    <property type="entry name" value="Ig-like_fold"/>
</dbReference>
<gene>
    <name evidence="5" type="ORF">GCM10009844_36830</name>
</gene>